<reference evidence="3 4" key="1">
    <citation type="journal article" date="2011" name="J. Bacteriol.">
        <title>Genome sequence of Haloplasma contractile, an unusual contractile bacterium from a deep-sea anoxic brine lake.</title>
        <authorList>
            <person name="Antunes A."/>
            <person name="Alam I."/>
            <person name="El Dorry H."/>
            <person name="Siam R."/>
            <person name="Robertson A."/>
            <person name="Bajic V.B."/>
            <person name="Stingl U."/>
        </authorList>
    </citation>
    <scope>NUCLEOTIDE SEQUENCE [LARGE SCALE GENOMIC DNA]</scope>
    <source>
        <strain evidence="3 4">SSD-17B</strain>
    </source>
</reference>
<sequence length="205" mass="24063">MFFEIIAGIFLVIFLIKILDPIIVPGLKRIFRFIGHGFNYLFENFGNVLYQGFKLFFLVLSIMTESLFKGIKLLVDDTIRVLGIILAASILVDAIFTTIAYPMIYNLSNWFNIYVKSFFGVYTFCFTNGVFLYGLYERMTKPRKPLIFFSSKGINIDDLFKQAYNAKRNRTKNTLNNRGQKEQQSRSRKTVYEYDEQNDEYKRSN</sequence>
<dbReference type="AlphaFoldDB" id="F7PVC8"/>
<proteinExistence type="predicted"/>
<dbReference type="InParanoid" id="F7PVC8"/>
<organism evidence="3 4">
    <name type="scientific">Haloplasma contractile SSD-17B</name>
    <dbReference type="NCBI Taxonomy" id="1033810"/>
    <lineage>
        <taxon>Bacteria</taxon>
        <taxon>Bacillati</taxon>
        <taxon>Mycoplasmatota</taxon>
        <taxon>Mollicutes</taxon>
        <taxon>Haloplasmatales</taxon>
        <taxon>Haloplasmataceae</taxon>
        <taxon>Haloplasma</taxon>
    </lineage>
</organism>
<feature type="transmembrane region" description="Helical" evidence="2">
    <location>
        <begin position="48"/>
        <end position="68"/>
    </location>
</feature>
<feature type="transmembrane region" description="Helical" evidence="2">
    <location>
        <begin position="113"/>
        <end position="136"/>
    </location>
</feature>
<accession>F7PVC8</accession>
<dbReference type="EMBL" id="AFNU02000003">
    <property type="protein sequence ID" value="ERJ12907.1"/>
    <property type="molecule type" value="Genomic_DNA"/>
</dbReference>
<feature type="transmembrane region" description="Helical" evidence="2">
    <location>
        <begin position="80"/>
        <end position="101"/>
    </location>
</feature>
<keyword evidence="2" id="KW-0812">Transmembrane</keyword>
<evidence type="ECO:0000313" key="3">
    <source>
        <dbReference type="EMBL" id="ERJ12907.1"/>
    </source>
</evidence>
<evidence type="ECO:0000256" key="1">
    <source>
        <dbReference type="SAM" id="MobiDB-lite"/>
    </source>
</evidence>
<reference evidence="3 4" key="2">
    <citation type="journal article" date="2013" name="PLoS ONE">
        <title>INDIGO - INtegrated Data Warehouse of MIcrobial GenOmes with Examples from the Red Sea Extremophiles.</title>
        <authorList>
            <person name="Alam I."/>
            <person name="Antunes A."/>
            <person name="Kamau A.A."/>
            <person name="Ba Alawi W."/>
            <person name="Kalkatawi M."/>
            <person name="Stingl U."/>
            <person name="Bajic V.B."/>
        </authorList>
    </citation>
    <scope>NUCLEOTIDE SEQUENCE [LARGE SCALE GENOMIC DNA]</scope>
    <source>
        <strain evidence="3 4">SSD-17B</strain>
    </source>
</reference>
<keyword evidence="2" id="KW-0472">Membrane</keyword>
<dbReference type="RefSeq" id="WP_008825680.1">
    <property type="nucleotide sequence ID" value="NZ_AFNU02000003.1"/>
</dbReference>
<keyword evidence="2" id="KW-1133">Transmembrane helix</keyword>
<comment type="caution">
    <text evidence="3">The sequence shown here is derived from an EMBL/GenBank/DDBJ whole genome shotgun (WGS) entry which is preliminary data.</text>
</comment>
<name>F7PVC8_9MOLU</name>
<gene>
    <name evidence="3" type="ORF">HLPCO_001247</name>
</gene>
<evidence type="ECO:0000313" key="4">
    <source>
        <dbReference type="Proteomes" id="UP000005707"/>
    </source>
</evidence>
<protein>
    <submittedName>
        <fullName evidence="3">Uncharacterized protein</fullName>
    </submittedName>
</protein>
<evidence type="ECO:0000256" key="2">
    <source>
        <dbReference type="SAM" id="Phobius"/>
    </source>
</evidence>
<feature type="region of interest" description="Disordered" evidence="1">
    <location>
        <begin position="175"/>
        <end position="205"/>
    </location>
</feature>
<dbReference type="Proteomes" id="UP000005707">
    <property type="component" value="Unassembled WGS sequence"/>
</dbReference>
<keyword evidence="4" id="KW-1185">Reference proteome</keyword>